<dbReference type="InterPro" id="IPR006431">
    <property type="entry name" value="Phage_tape_meas_C"/>
</dbReference>
<organism evidence="4">
    <name type="scientific">uncultured Caudovirales phage</name>
    <dbReference type="NCBI Taxonomy" id="2100421"/>
    <lineage>
        <taxon>Viruses</taxon>
        <taxon>Duplodnaviria</taxon>
        <taxon>Heunggongvirae</taxon>
        <taxon>Uroviricota</taxon>
        <taxon>Caudoviricetes</taxon>
        <taxon>Peduoviridae</taxon>
        <taxon>Maltschvirus</taxon>
        <taxon>Maltschvirus maltsch</taxon>
    </lineage>
</organism>
<protein>
    <submittedName>
        <fullName evidence="4">Bacteriophage lambda, GpH, tail tape measure, C-terminal</fullName>
    </submittedName>
</protein>
<evidence type="ECO:0000256" key="1">
    <source>
        <dbReference type="SAM" id="MobiDB-lite"/>
    </source>
</evidence>
<keyword evidence="2" id="KW-0812">Transmembrane</keyword>
<feature type="domain" description="Bacteriophage tail tape measure C-terminal" evidence="3">
    <location>
        <begin position="552"/>
        <end position="625"/>
    </location>
</feature>
<evidence type="ECO:0000313" key="5">
    <source>
        <dbReference type="EMBL" id="CAB4219253.1"/>
    </source>
</evidence>
<dbReference type="Pfam" id="PF09718">
    <property type="entry name" value="Tape_meas_lam_C"/>
    <property type="match status" value="1"/>
</dbReference>
<feature type="region of interest" description="Disordered" evidence="1">
    <location>
        <begin position="321"/>
        <end position="340"/>
    </location>
</feature>
<dbReference type="EMBL" id="LR797478">
    <property type="protein sequence ID" value="CAB4219253.1"/>
    <property type="molecule type" value="Genomic_DNA"/>
</dbReference>
<gene>
    <name evidence="4" type="ORF">UFOVP1163_13</name>
    <name evidence="5" type="ORF">UFOVP1613_11</name>
</gene>
<evidence type="ECO:0000313" key="4">
    <source>
        <dbReference type="EMBL" id="CAB4187274.1"/>
    </source>
</evidence>
<reference evidence="4" key="1">
    <citation type="submission" date="2020-05" db="EMBL/GenBank/DDBJ databases">
        <authorList>
            <person name="Chiriac C."/>
            <person name="Salcher M."/>
            <person name="Ghai R."/>
            <person name="Kavagutti S V."/>
        </authorList>
    </citation>
    <scope>NUCLEOTIDE SEQUENCE</scope>
</reference>
<dbReference type="EMBL" id="LR797112">
    <property type="protein sequence ID" value="CAB4187274.1"/>
    <property type="molecule type" value="Genomic_DNA"/>
</dbReference>
<accession>A0A6J5R6D6</accession>
<sequence length="729" mass="78687">MAVIGSLSVKLGLVTVEWDKATSQAKKQAKDLQNAFNDLGLGMGKLKNLFNQLGGAAGLSIAGFGAMAHSVLTLAGSLDDLSKTYDVSIAKVLQFQNAIIQAGGKSEDAGKIMATMFAKIAEAQQGNEAAIATFEDLGISFAELRSMNPEQALTRVYQGLAGIGNTYDRIKAVKEILGRGGLHKSVEEIAEALGQSTAEFRRQEEALKKWAELGDRIDRMMLNLKLAFAEFFSVFTGSDFIPSVNQFKSAMVAITAVAVVSGMFKLVAAFRALNTALKSTAALGMALSAAGGIKGIAMAGAGLAAYFGAMKAFESADAESDATVPEVQQGGGTPESGKTGDRRVIAAGMAKIKLAKEMLEFDRRRHEYQMAYLTGSQDELALGESAIQQAQDIAKATQVRAEALKAENLSAAQKGLVQQQFDLDMKKAQQERDQRDELINAKRQIALDILNRQIDNESRIAAIKGDQARLENERVHMTTFAYEKQREELALQEKLLGFEIQRAELKAQWKGHEMSPEFVDGMALINGAEATERALSQIRQRGVEADRMRQEDFVTGWNYAFEQYLRSAQNYGSLASDMFQSFVGNMNSAIDTFVKTGKFSFKDFAKSVIQDIMAMILKFQMLQMVKMAAGAMGFGIPGFADGGSPPVNQPSLVGEAGPELFIPKTSGTIIPNSRLGSALGGGQTVNYNGPYIANMSAIDTQSGTQFLARNKMAVWSANQSASRSVPQSR</sequence>
<keyword evidence="2" id="KW-1133">Transmembrane helix</keyword>
<proteinExistence type="predicted"/>
<evidence type="ECO:0000256" key="2">
    <source>
        <dbReference type="SAM" id="Phobius"/>
    </source>
</evidence>
<name>A0A6J5R6D6_9CAUD</name>
<evidence type="ECO:0000259" key="3">
    <source>
        <dbReference type="Pfam" id="PF09718"/>
    </source>
</evidence>
<feature type="transmembrane region" description="Helical" evidence="2">
    <location>
        <begin position="282"/>
        <end position="307"/>
    </location>
</feature>
<keyword evidence="2" id="KW-0472">Membrane</keyword>
<feature type="transmembrane region" description="Helical" evidence="2">
    <location>
        <begin position="250"/>
        <end position="270"/>
    </location>
</feature>